<evidence type="ECO:0000256" key="3">
    <source>
        <dbReference type="ARBA" id="ARBA00022536"/>
    </source>
</evidence>
<dbReference type="FunFam" id="2.60.40.60:FF:000100">
    <property type="entry name" value="protocadherin Fat 2"/>
    <property type="match status" value="1"/>
</dbReference>
<dbReference type="GO" id="GO:0031175">
    <property type="term" value="P:neuron projection development"/>
    <property type="evidence" value="ECO:0007669"/>
    <property type="project" value="TreeGrafter"/>
</dbReference>
<evidence type="ECO:0000256" key="17">
    <source>
        <dbReference type="ARBA" id="ARBA00081619"/>
    </source>
</evidence>
<dbReference type="GO" id="GO:0007605">
    <property type="term" value="P:sensory perception of sound"/>
    <property type="evidence" value="ECO:0007669"/>
    <property type="project" value="UniProtKB-KW"/>
</dbReference>
<feature type="non-terminal residue" evidence="21">
    <location>
        <position position="1"/>
    </location>
</feature>
<evidence type="ECO:0000256" key="18">
    <source>
        <dbReference type="PROSITE-ProRule" id="PRU00043"/>
    </source>
</evidence>
<feature type="domain" description="Cadherin" evidence="20">
    <location>
        <begin position="236"/>
        <end position="345"/>
    </location>
</feature>
<feature type="domain" description="Cadherin" evidence="20">
    <location>
        <begin position="2060"/>
        <end position="2178"/>
    </location>
</feature>
<dbReference type="FunFam" id="2.60.40.60:FF:000058">
    <property type="entry name" value="FAT atypical cadherin 3"/>
    <property type="match status" value="1"/>
</dbReference>
<evidence type="ECO:0000256" key="14">
    <source>
        <dbReference type="ARBA" id="ARBA00023180"/>
    </source>
</evidence>
<dbReference type="PROSITE" id="PS50268">
    <property type="entry name" value="CADHERIN_2"/>
    <property type="match status" value="26"/>
</dbReference>
<organism evidence="21 22">
    <name type="scientific">Psilopogon haemacephalus</name>
    <name type="common">coppersmith barbet</name>
    <dbReference type="NCBI Taxonomy" id="2585815"/>
    <lineage>
        <taxon>Eukaryota</taxon>
        <taxon>Metazoa</taxon>
        <taxon>Chordata</taxon>
        <taxon>Craniata</taxon>
        <taxon>Vertebrata</taxon>
        <taxon>Euteleostomi</taxon>
        <taxon>Archelosauria</taxon>
        <taxon>Archosauria</taxon>
        <taxon>Dinosauria</taxon>
        <taxon>Saurischia</taxon>
        <taxon>Theropoda</taxon>
        <taxon>Coelurosauria</taxon>
        <taxon>Aves</taxon>
        <taxon>Neognathae</taxon>
        <taxon>Neoaves</taxon>
        <taxon>Telluraves</taxon>
        <taxon>Coraciimorphae</taxon>
        <taxon>Piciformes</taxon>
        <taxon>Megalaimidae</taxon>
        <taxon>Psilopogon</taxon>
    </lineage>
</organism>
<proteinExistence type="predicted"/>
<accession>A0A7K9C2W3</accession>
<evidence type="ECO:0000256" key="19">
    <source>
        <dbReference type="SAM" id="Phobius"/>
    </source>
</evidence>
<feature type="domain" description="Cadherin" evidence="20">
    <location>
        <begin position="1737"/>
        <end position="1844"/>
    </location>
</feature>
<evidence type="ECO:0000256" key="9">
    <source>
        <dbReference type="ARBA" id="ARBA00022837"/>
    </source>
</evidence>
<dbReference type="InterPro" id="IPR015919">
    <property type="entry name" value="Cadherin-like_sf"/>
</dbReference>
<feature type="domain" description="Cadherin" evidence="20">
    <location>
        <begin position="2527"/>
        <end position="2635"/>
    </location>
</feature>
<dbReference type="FunFam" id="2.60.40.60:FF:000130">
    <property type="entry name" value="cadherin-23 isoform X1"/>
    <property type="match status" value="1"/>
</dbReference>
<dbReference type="FunFam" id="2.60.40.60:FF:000142">
    <property type="entry name" value="Cadherin 23"/>
    <property type="match status" value="1"/>
</dbReference>
<dbReference type="FunFam" id="2.60.40.60:FF:000160">
    <property type="entry name" value="cadherin-23 isoform X1"/>
    <property type="match status" value="1"/>
</dbReference>
<comment type="caution">
    <text evidence="21">The sequence shown here is derived from an EMBL/GenBank/DDBJ whole genome shotgun (WGS) entry which is preliminary data.</text>
</comment>
<feature type="transmembrane region" description="Helical" evidence="19">
    <location>
        <begin position="2984"/>
        <end position="3007"/>
    </location>
</feature>
<keyword evidence="22" id="KW-1185">Reference proteome</keyword>
<dbReference type="SMART" id="SM00112">
    <property type="entry name" value="CA"/>
    <property type="match status" value="26"/>
</dbReference>
<dbReference type="FunFam" id="2.60.40.60:FF:000155">
    <property type="entry name" value="cadherin-23 isoform X1"/>
    <property type="match status" value="1"/>
</dbReference>
<feature type="domain" description="Cadherin" evidence="20">
    <location>
        <begin position="2190"/>
        <end position="2315"/>
    </location>
</feature>
<dbReference type="GO" id="GO:0045296">
    <property type="term" value="F:cadherin binding"/>
    <property type="evidence" value="ECO:0007669"/>
    <property type="project" value="TreeGrafter"/>
</dbReference>
<dbReference type="FunFam" id="2.60.40.60:FF:000141">
    <property type="entry name" value="Cadherin 23"/>
    <property type="match status" value="1"/>
</dbReference>
<feature type="domain" description="Cadherin" evidence="20">
    <location>
        <begin position="664"/>
        <end position="775"/>
    </location>
</feature>
<evidence type="ECO:0000256" key="12">
    <source>
        <dbReference type="ARBA" id="ARBA00023136"/>
    </source>
</evidence>
<dbReference type="PRINTS" id="PR00205">
    <property type="entry name" value="CADHERIN"/>
</dbReference>
<feature type="domain" description="Cadherin" evidence="20">
    <location>
        <begin position="557"/>
        <end position="669"/>
    </location>
</feature>
<evidence type="ECO:0000256" key="1">
    <source>
        <dbReference type="ARBA" id="ARBA00004251"/>
    </source>
</evidence>
<evidence type="ECO:0000256" key="8">
    <source>
        <dbReference type="ARBA" id="ARBA00022740"/>
    </source>
</evidence>
<evidence type="ECO:0000256" key="4">
    <source>
        <dbReference type="ARBA" id="ARBA00022692"/>
    </source>
</evidence>
<dbReference type="FunFam" id="2.60.40.60:FF:000020">
    <property type="entry name" value="Dachsous cadherin-related 1b"/>
    <property type="match status" value="2"/>
</dbReference>
<keyword evidence="8" id="KW-1009">Hearing</keyword>
<dbReference type="PANTHER" id="PTHR24027">
    <property type="entry name" value="CADHERIN-23"/>
    <property type="match status" value="1"/>
</dbReference>
<feature type="domain" description="Cadherin" evidence="20">
    <location>
        <begin position="447"/>
        <end position="556"/>
    </location>
</feature>
<feature type="domain" description="Cadherin" evidence="20">
    <location>
        <begin position="124"/>
        <end position="235"/>
    </location>
</feature>
<keyword evidence="6" id="KW-0732">Signal</keyword>
<dbReference type="InterPro" id="IPR020894">
    <property type="entry name" value="Cadherin_CS"/>
</dbReference>
<dbReference type="FunFam" id="2.60.40.60:FF:000146">
    <property type="entry name" value="cadherin-23 isoform X1"/>
    <property type="match status" value="1"/>
</dbReference>
<comment type="subcellular location">
    <subcellularLocation>
        <location evidence="1">Cell membrane</location>
        <topology evidence="1">Single-pass type I membrane protein</topology>
    </subcellularLocation>
</comment>
<evidence type="ECO:0000256" key="2">
    <source>
        <dbReference type="ARBA" id="ARBA00022475"/>
    </source>
</evidence>
<feature type="domain" description="Cadherin" evidence="20">
    <location>
        <begin position="1305"/>
        <end position="1412"/>
    </location>
</feature>
<feature type="domain" description="Cadherin" evidence="20">
    <location>
        <begin position="1955"/>
        <end position="2059"/>
    </location>
</feature>
<keyword evidence="2" id="KW-1003">Cell membrane</keyword>
<evidence type="ECO:0000259" key="20">
    <source>
        <dbReference type="PROSITE" id="PS50268"/>
    </source>
</evidence>
<evidence type="ECO:0000256" key="7">
    <source>
        <dbReference type="ARBA" id="ARBA00022737"/>
    </source>
</evidence>
<keyword evidence="4 19" id="KW-0812">Transmembrane</keyword>
<dbReference type="FunFam" id="2.60.40.60:FF:000135">
    <property type="entry name" value="cadherin-23 isoform X1"/>
    <property type="match status" value="1"/>
</dbReference>
<comment type="function">
    <text evidence="15">Cadherins are calcium-dependent cell adhesion proteins. They preferentially interact with themselves in a homophilic manner in connecting cells. CDH23 is required for establishing and/or maintaining the proper organization of the stereocilia bundle of hair cells in the cochlea and the vestibule during late embryonic/early postnatal development. It is part of the functional network formed by USH1C, USH1G, CDH23 and MYO7A that mediates mechanotransduction in cochlear hair cells. Required for normal hearing.</text>
</comment>
<dbReference type="InterPro" id="IPR002126">
    <property type="entry name" value="Cadherin-like_dom"/>
</dbReference>
<dbReference type="SUPFAM" id="SSF49313">
    <property type="entry name" value="Cadherin-like"/>
    <property type="match status" value="26"/>
</dbReference>
<dbReference type="GO" id="GO:0005509">
    <property type="term" value="F:calcium ion binding"/>
    <property type="evidence" value="ECO:0007669"/>
    <property type="project" value="UniProtKB-UniRule"/>
</dbReference>
<feature type="domain" description="Cadherin" evidence="20">
    <location>
        <begin position="2642"/>
        <end position="2763"/>
    </location>
</feature>
<evidence type="ECO:0000256" key="10">
    <source>
        <dbReference type="ARBA" id="ARBA00022889"/>
    </source>
</evidence>
<dbReference type="FunFam" id="2.60.40.60:FF:000104">
    <property type="entry name" value="cadherin-23 isoform X1"/>
    <property type="match status" value="1"/>
</dbReference>
<evidence type="ECO:0000256" key="13">
    <source>
        <dbReference type="ARBA" id="ARBA00023157"/>
    </source>
</evidence>
<evidence type="ECO:0000256" key="11">
    <source>
        <dbReference type="ARBA" id="ARBA00022989"/>
    </source>
</evidence>
<dbReference type="Pfam" id="PF00028">
    <property type="entry name" value="Cadherin"/>
    <property type="match status" value="23"/>
</dbReference>
<feature type="domain" description="Cadherin" evidence="20">
    <location>
        <begin position="2423"/>
        <end position="2524"/>
    </location>
</feature>
<feature type="domain" description="Cadherin" evidence="20">
    <location>
        <begin position="2316"/>
        <end position="2422"/>
    </location>
</feature>
<dbReference type="FunFam" id="2.60.40.60:FF:000060">
    <property type="entry name" value="Putative cadherin-23"/>
    <property type="match status" value="3"/>
</dbReference>
<keyword evidence="12 19" id="KW-0472">Membrane</keyword>
<dbReference type="FunFam" id="2.60.40.60:FF:000807">
    <property type="entry name" value="Uncharacterized protein"/>
    <property type="match status" value="1"/>
</dbReference>
<dbReference type="FunFam" id="2.60.40.60:FF:000175">
    <property type="entry name" value="cadherin-23 isoform X1"/>
    <property type="match status" value="1"/>
</dbReference>
<dbReference type="FunFam" id="2.60.40.60:FF:000228">
    <property type="entry name" value="Cadherin 23"/>
    <property type="match status" value="1"/>
</dbReference>
<sequence length="3236" mass="356635">IKGTVNIQVGDVNDNAPQFHNQPYSVRIPENTPVGTPIFIVNATDPDQGAGGSVLYSFQPPSNFFAIDSGRGIVSVIRELDYEVTQAYQLQVNATDQDKNKPLSTLANLAITITDVQDMDPIFINLPYSTNIYENSPPGTTVRMITAIDQDKGRPRGIGYTVVSGNTNSIFALDYISGALTLNGPLDRENPFYSAGFILTVKATELNDDRTPSNATVTTTFNILVIDINDNAPEFNSSEYSVSITELAQVGFALPLFIQVQDKDEGPNSIFEVYLVGNNSNHFIISPTSIQGKADIRVRVAVPLDFETIPRYEFSLFANESIPDHVGFARVKINLINENDNRPVFSKALYNVSLFENTTVGTTVLQVHATDNDVGIYGKVNYFFSDDPDHFSLDKDTGVILLTARLDFETMQRYTLTVIARDGGGEETTGRARINVLDVNDNVPTFQKEAYLGALRENEPSVTQVVRLRASDEDSPPNNQITYSIVHASAFFDYFDITVSEGYGVISVNHPLDYEQVANGVIYLLVMAKDAGNPPLNSTVPVTIEVFDENDNPPTFSKPSYVITVMEDIMAGATVLFLNATDLDRSREYGQESIIYSLEGSSHFRINARSGEITTTSLLDREAKSEYILIVRAVDGGVGHHQKTGIAMVNITLLDINDNYPTWKDEPYFINLVEMTPPNSDVTTVVAIDPDLGENGTVVYSIRPPNKFYSINSTTGKIRTTGVLLDRENPNSQEAQLMRRIVVSVTDCGRPPLRATSSATVFVNLLDLNDNDPTFQNLPFVAEIAEGLPAGSSVFQVVAIDLDEGPNGQVTYRMQVGMPRMDFLINSSSGLVTSTTMLDRERIAEYYLRVVASDAGTPSKSSTSTLTVKVLDVNDENPTFFPAVYNVSLPENVARDFKVVRLNCTDADIGLNAELSYFITGGNQDGKFSVGFRDGVVRTVVSLDRESVASYTLILEAIDNGPTGNRRTGTATVYVTVLDVNDNRPIFLQSSYEVSVPEDIPAANSIVQVVKATDADEGINGRVWYRIVKGNEHNHFRINPSTGLVMRGVRPLDREQNSSHVLEVEAYNTEQGPMRSSVRVIVYVEDVNDEVPVFTQRQYNRLGLRETAGIGTSVVVVRATDRDTGNGGLVNYKILSGAEGKFEIDESTGLITTIDYLDYETKTSYLMNVSAMDQAPPNNQGFCSVYVSLLNELDEAVQFSNSSYEAVIMENIPLGSEVLRVQARSIDNLNQITYKFDPNTNAQALSLFKINGITGVITVKGQVDREKGDFYTLTVVADDGGPKIDSTVVTITVLDENDNSPQFDITSDSSVSVAEDSPVGKRVAVVLARDPDAGSNGQVTFSLASGNTGRAFEIHTTNNTYGEVFVARPLDRELLDHYTLRIQASDGGVPPRRKEHTLRVSILDVNDNPPIIDSPFGYNVSVSENVGGGTAVAQVRATDRDIGLNSVLSYYITRGNEDLIFRMDRVTGEIATRPSPPDRERQSFYSLVVTVEDEGNPSLSASTTVYVTILDENDNAPAFRQQLYEVTLDEGPDTLNATLVTVEALDQDEGPNGTVAYAITEGNILSTFHIDNSTGQICTVKELDYEISHGRYTLIVTATDQCPIISRRLTSTTTVLVNLNDINDNCPTFPRPYEGPFDVTEGQPGPRVWTFLAHDGDSGPSGQVEYSIIDGDPIGEFVISPVEGELRVRKDAELDRENIPFYNLTIAARDRGVPPLSSTMVVGIRVLDINDNDPVLINLPMNLTLSENAPVSSFVTRVLARDADKGPNALLTFDITAGNTENAFYINSTSGVVYVNRPLDREWVAEYRLTVTVKDNPENIRNARRDFDLLVISIADENDNRPIFTQNSYQAEVMENSPAGTMVTMLNGPIQALDSDEGSNAVVTYQLMDSSLDFFVINNRTGVISVKPGCVIDREALLDSHLEFTLVAHDAGGLNSTAGLTVVILDDNDNHPIFQPVSVTARLRENSPPGFSILQVTATDADSGLNQQLDYRIESGGQDRFLIDAATGVIRVANITIDREEREAYRLMVVAVDQGTPALSGTATVNLFIDDINDCRPEFINPIQTVSIPESAPPGTLVAEMTAIDRDLHPRLEYYLLEIVARDDTDVLVPNQQGAFVVDFRTGAVKIKTPLNRELVATYEVTISVHDNASEVLDRSVSMPNAKLTVNVLDVNDNTPRFRPFGVTYFTEKILEGATKGTTLISISAVDPDKGANGLITYELLNLSPEGYACLEDQSAGQWSEGLGIPGQVGSPGQIFYFRVCCPLGKVVANRTVDYEEVQWLNFTIRASDNGSPRRSAEIPVYLEIVDINDNNPVFSQPSYQKAVFEDVPLGTVILRVKATDADSGHFALIQYSLSDGEGKFGINPDTGDIYILSALDREKKDHYTLTAVARDNPGDVSSNRRENSVQVLITVLDINDFRPQFSKSQFSTSIYENEPAGTSVITMTATDLDEGDNGVVTYSIEGPGAEAFKISKDTGLIKSRRRLQSYERFNLTVVATDKGHPPLWGTTMLHIDVIDINDNRPVFVRPPNGTILHIKEEIPLRSNVYEVYATDKDEGLNGAVLYSLLKTGAGNRDWEYFSIDSVSGLIQTAMRLDREKQAVYNLIIVACDQGQPAYETMQPLQVALDDIDDNEPVFIRPPRDSPQYQMLSVPEHSLPGTVVGNVTGAVDADEGSNAMVYYFIAAGNQESNFHLSREGKLQVLQDLDREKEPFYSIIVKASSQRNWSPPQGQQGSKAHPWDPIEDLTLQEVRIFLDDINDQSPQFTKSEYTAGVATDAKVGSELIRVVAVDADVGNNSLVLYNILSIRYIRQHSNDSEEVANIFSIGTLDGILRTFDLFTAYNPGYFVVDIMASDLVGHNDTAIVGIYILRDDQRVKIIINEIPDKVRQFEEEFISLLSNITGAIVNTDDVQFHVDKKGRVNFAQTELLIHVVNKETNRILDVERVIQMIDENKEQLRNLFRNYNVLDVQPAITARAPDDLSALQMVIIVLAVLLFLAAMLFILMNWYYRTVHKRKLKAIVAGSTGNRGFMDIMDMPNTNKYSFDGANPVWLDPFCRNMELAAQAEHEDDLPENLSEITDLWNSPARTHGTFGREPSAAKPEDDRYLRAAIQEYDNIAKLGQIMREGPIKLIQKELEEEEEEGSPSQGSLRFRHKQPVELKGPDGIHVVHGSTGTLLASDLNSLPEDDQKVLGRSLETLTADCGGYSDHNARTESAKSTPMHKMREVIMESPLEITEL</sequence>
<dbReference type="Gene3D" id="2.60.40.60">
    <property type="entry name" value="Cadherins"/>
    <property type="match status" value="26"/>
</dbReference>
<keyword evidence="11 19" id="KW-1133">Transmembrane helix</keyword>
<name>A0A7K9C2W3_9PICI</name>
<keyword evidence="14" id="KW-0325">Glycoprotein</keyword>
<feature type="domain" description="Cadherin" evidence="20">
    <location>
        <begin position="776"/>
        <end position="880"/>
    </location>
</feature>
<dbReference type="Proteomes" id="UP000574528">
    <property type="component" value="Unassembled WGS sequence"/>
</dbReference>
<evidence type="ECO:0000256" key="6">
    <source>
        <dbReference type="ARBA" id="ARBA00022729"/>
    </source>
</evidence>
<keyword evidence="10" id="KW-0130">Cell adhesion</keyword>
<dbReference type="GO" id="GO:0008013">
    <property type="term" value="F:beta-catenin binding"/>
    <property type="evidence" value="ECO:0007669"/>
    <property type="project" value="TreeGrafter"/>
</dbReference>
<feature type="domain" description="Cadherin" evidence="20">
    <location>
        <begin position="1845"/>
        <end position="1954"/>
    </location>
</feature>
<feature type="domain" description="Cadherin" evidence="20">
    <location>
        <begin position="1520"/>
        <end position="1629"/>
    </location>
</feature>
<feature type="non-terminal residue" evidence="21">
    <location>
        <position position="3236"/>
    </location>
</feature>
<keyword evidence="13" id="KW-1015">Disulfide bond</keyword>
<dbReference type="FunFam" id="2.60.40.60:FF:000203">
    <property type="entry name" value="Cadherin 23"/>
    <property type="match status" value="1"/>
</dbReference>
<evidence type="ECO:0000256" key="15">
    <source>
        <dbReference type="ARBA" id="ARBA00057485"/>
    </source>
</evidence>
<feature type="domain" description="Cadherin" evidence="20">
    <location>
        <begin position="988"/>
        <end position="1094"/>
    </location>
</feature>
<dbReference type="CDD" id="cd11304">
    <property type="entry name" value="Cadherin_repeat"/>
    <property type="match status" value="26"/>
</dbReference>
<dbReference type="FunFam" id="2.60.40.60:FF:000098">
    <property type="entry name" value="cadherin-23 isoform X1"/>
    <property type="match status" value="1"/>
</dbReference>
<feature type="domain" description="Cadherin" evidence="20">
    <location>
        <begin position="881"/>
        <end position="987"/>
    </location>
</feature>
<keyword evidence="7" id="KW-0677">Repeat</keyword>
<protein>
    <recommendedName>
        <fullName evidence="16">Cadherin-23</fullName>
    </recommendedName>
    <alternativeName>
        <fullName evidence="17">Otocadherin</fullName>
    </alternativeName>
</protein>
<evidence type="ECO:0000256" key="5">
    <source>
        <dbReference type="ARBA" id="ARBA00022723"/>
    </source>
</evidence>
<dbReference type="EMBL" id="VWZI01010626">
    <property type="protein sequence ID" value="NXG46369.1"/>
    <property type="molecule type" value="Genomic_DNA"/>
</dbReference>
<feature type="domain" description="Cadherin" evidence="20">
    <location>
        <begin position="1200"/>
        <end position="1303"/>
    </location>
</feature>
<dbReference type="FunFam" id="2.60.40.60:FF:000206">
    <property type="entry name" value="cadherin-23 isoform X1"/>
    <property type="match status" value="1"/>
</dbReference>
<dbReference type="OrthoDB" id="9990384at2759"/>
<feature type="domain" description="Cadherin" evidence="20">
    <location>
        <begin position="1104"/>
        <end position="1199"/>
    </location>
</feature>
<dbReference type="PROSITE" id="PS00232">
    <property type="entry name" value="CADHERIN_1"/>
    <property type="match status" value="10"/>
</dbReference>
<keyword evidence="3" id="KW-0245">EGF-like domain</keyword>
<feature type="domain" description="Cadherin" evidence="20">
    <location>
        <begin position="346"/>
        <end position="446"/>
    </location>
</feature>
<dbReference type="FunFam" id="2.60.40.60:FF:000147">
    <property type="entry name" value="Cadherin 23"/>
    <property type="match status" value="1"/>
</dbReference>
<evidence type="ECO:0000256" key="16">
    <source>
        <dbReference type="ARBA" id="ARBA00069624"/>
    </source>
</evidence>
<dbReference type="FunFam" id="2.60.40.60:FF:000156">
    <property type="entry name" value="cadherin-23 isoform X1"/>
    <property type="match status" value="1"/>
</dbReference>
<keyword evidence="5" id="KW-0479">Metal-binding</keyword>
<dbReference type="GO" id="GO:0016342">
    <property type="term" value="C:catenin complex"/>
    <property type="evidence" value="ECO:0007669"/>
    <property type="project" value="TreeGrafter"/>
</dbReference>
<evidence type="ECO:0000313" key="21">
    <source>
        <dbReference type="EMBL" id="NXG46369.1"/>
    </source>
</evidence>
<keyword evidence="9 18" id="KW-0106">Calcium</keyword>
<dbReference type="GO" id="GO:0016477">
    <property type="term" value="P:cell migration"/>
    <property type="evidence" value="ECO:0007669"/>
    <property type="project" value="TreeGrafter"/>
</dbReference>
<dbReference type="FunFam" id="2.60.40.60:FF:000173">
    <property type="entry name" value="Cadherin 23"/>
    <property type="match status" value="2"/>
</dbReference>
<feature type="domain" description="Cadherin" evidence="20">
    <location>
        <begin position="1414"/>
        <end position="1519"/>
    </location>
</feature>
<gene>
    <name evidence="21" type="primary">Cdh23</name>
    <name evidence="21" type="ORF">PSIHAE_R06510</name>
</gene>
<evidence type="ECO:0000313" key="22">
    <source>
        <dbReference type="Proteomes" id="UP000574528"/>
    </source>
</evidence>
<dbReference type="PANTHER" id="PTHR24027:SF438">
    <property type="entry name" value="CADHERIN 23"/>
    <property type="match status" value="1"/>
</dbReference>
<reference evidence="21 22" key="1">
    <citation type="submission" date="2019-09" db="EMBL/GenBank/DDBJ databases">
        <title>Bird 10,000 Genomes (B10K) Project - Family phase.</title>
        <authorList>
            <person name="Zhang G."/>
        </authorList>
    </citation>
    <scope>NUCLEOTIDE SEQUENCE [LARGE SCALE GENOMIC DNA]</scope>
    <source>
        <strain evidence="21">B10K-DU-001-24</strain>
        <tissue evidence="21">Muscle</tissue>
    </source>
</reference>
<feature type="domain" description="Cadherin" evidence="20">
    <location>
        <begin position="2764"/>
        <end position="2892"/>
    </location>
</feature>
<feature type="domain" description="Cadherin" evidence="20">
    <location>
        <begin position="20"/>
        <end position="123"/>
    </location>
</feature>
<dbReference type="GO" id="GO:0007156">
    <property type="term" value="P:homophilic cell adhesion via plasma membrane adhesion molecules"/>
    <property type="evidence" value="ECO:0007669"/>
    <property type="project" value="InterPro"/>
</dbReference>
<feature type="domain" description="Cadherin" evidence="20">
    <location>
        <begin position="1644"/>
        <end position="1736"/>
    </location>
</feature>
<dbReference type="InterPro" id="IPR039808">
    <property type="entry name" value="Cadherin"/>
</dbReference>